<organism evidence="2">
    <name type="scientific">hydrothermal vent metagenome</name>
    <dbReference type="NCBI Taxonomy" id="652676"/>
    <lineage>
        <taxon>unclassified sequences</taxon>
        <taxon>metagenomes</taxon>
        <taxon>ecological metagenomes</taxon>
    </lineage>
</organism>
<dbReference type="EMBL" id="FPHG01000009">
    <property type="protein sequence ID" value="SFV51404.1"/>
    <property type="molecule type" value="Genomic_DNA"/>
</dbReference>
<sequence length="180" mass="19541">MRILKAILSIFAIFAINTTLYAKSAQVIDQEVNASLKVFNKEVKGSDVFLNKNVKGYLVFPTVIKAGIGIGGEYGEGALRVNGKTIQYYSTASASIGLQFGIQTKAILIAFLTDKALNNFQKNDGWEVGVDGSVAIIKWGAGKDISNETFNKPVIGFVYGNKGLMYNLTIEGSKFTKIVR</sequence>
<keyword evidence="2" id="KW-0449">Lipoprotein</keyword>
<name>A0A1W1BCY6_9ZZZZ</name>
<feature type="domain" description="Ysc84 actin-binding" evidence="1">
    <location>
        <begin position="93"/>
        <end position="176"/>
    </location>
</feature>
<gene>
    <name evidence="2" type="ORF">MNB_SV-9-218</name>
</gene>
<evidence type="ECO:0000313" key="2">
    <source>
        <dbReference type="EMBL" id="SFV51404.1"/>
    </source>
</evidence>
<dbReference type="InterPro" id="IPR007461">
    <property type="entry name" value="Ysc84_actin-binding"/>
</dbReference>
<dbReference type="Pfam" id="PF04366">
    <property type="entry name" value="Ysc84"/>
    <property type="match status" value="1"/>
</dbReference>
<protein>
    <submittedName>
        <fullName evidence="2">Putative lipoprotein</fullName>
    </submittedName>
</protein>
<evidence type="ECO:0000259" key="1">
    <source>
        <dbReference type="Pfam" id="PF04366"/>
    </source>
</evidence>
<dbReference type="AlphaFoldDB" id="A0A1W1BCY6"/>
<reference evidence="2" key="1">
    <citation type="submission" date="2016-10" db="EMBL/GenBank/DDBJ databases">
        <authorList>
            <person name="de Groot N.N."/>
        </authorList>
    </citation>
    <scope>NUCLEOTIDE SEQUENCE</scope>
</reference>
<accession>A0A1W1BCY6</accession>
<proteinExistence type="predicted"/>